<name>A0A1C2EFV0_9PSED</name>
<dbReference type="InterPro" id="IPR007138">
    <property type="entry name" value="ABM_dom"/>
</dbReference>
<feature type="domain" description="ABM" evidence="1">
    <location>
        <begin position="23"/>
        <end position="112"/>
    </location>
</feature>
<sequence>MSHALTAPFRRRHARTPHMTSPLNVVAIMKAKPGKEAQLKNLLQSALPQFQHEPGCQAYALLTDLEDPTRFVSYESWDDEAALQAHMKAPTLTNAMPVLENILAEPMQQIRLNQLPGSTV</sequence>
<evidence type="ECO:0000259" key="1">
    <source>
        <dbReference type="PROSITE" id="PS51725"/>
    </source>
</evidence>
<dbReference type="Pfam" id="PF03992">
    <property type="entry name" value="ABM"/>
    <property type="match status" value="1"/>
</dbReference>
<dbReference type="SUPFAM" id="SSF54909">
    <property type="entry name" value="Dimeric alpha+beta barrel"/>
    <property type="match status" value="1"/>
</dbReference>
<gene>
    <name evidence="2" type="ORF">BBI10_00505</name>
</gene>
<dbReference type="Gene3D" id="3.30.70.100">
    <property type="match status" value="1"/>
</dbReference>
<evidence type="ECO:0000313" key="2">
    <source>
        <dbReference type="EMBL" id="OCX25860.1"/>
    </source>
</evidence>
<dbReference type="PANTHER" id="PTHR33336">
    <property type="entry name" value="QUINOL MONOOXYGENASE YGIN-RELATED"/>
    <property type="match status" value="1"/>
</dbReference>
<accession>A0A1C2EFV0</accession>
<dbReference type="InterPro" id="IPR050744">
    <property type="entry name" value="AI-2_Isomerase_LsrG"/>
</dbReference>
<protein>
    <recommendedName>
        <fullName evidence="1">ABM domain-containing protein</fullName>
    </recommendedName>
</protein>
<dbReference type="GO" id="GO:0016491">
    <property type="term" value="F:oxidoreductase activity"/>
    <property type="evidence" value="ECO:0007669"/>
    <property type="project" value="TreeGrafter"/>
</dbReference>
<dbReference type="InterPro" id="IPR011008">
    <property type="entry name" value="Dimeric_a/b-barrel"/>
</dbReference>
<dbReference type="GO" id="GO:0005829">
    <property type="term" value="C:cytosol"/>
    <property type="evidence" value="ECO:0007669"/>
    <property type="project" value="TreeGrafter"/>
</dbReference>
<evidence type="ECO:0000313" key="3">
    <source>
        <dbReference type="Proteomes" id="UP000095143"/>
    </source>
</evidence>
<dbReference type="PROSITE" id="PS51725">
    <property type="entry name" value="ABM"/>
    <property type="match status" value="1"/>
</dbReference>
<reference evidence="2 3" key="1">
    <citation type="submission" date="2016-08" db="EMBL/GenBank/DDBJ databases">
        <title>Whole genome sequence of Pseudomonas graminis strain UASWS1507, a potential biological control agent for agriculture.</title>
        <authorList>
            <person name="Crovadore J."/>
            <person name="Calmin G."/>
            <person name="Chablais R."/>
            <person name="Cochard B."/>
            <person name="Lefort F."/>
        </authorList>
    </citation>
    <scope>NUCLEOTIDE SEQUENCE [LARGE SCALE GENOMIC DNA]</scope>
    <source>
        <strain evidence="2 3">UASWS1507</strain>
    </source>
</reference>
<dbReference type="EMBL" id="MDEN01000041">
    <property type="protein sequence ID" value="OCX25860.1"/>
    <property type="molecule type" value="Genomic_DNA"/>
</dbReference>
<dbReference type="Proteomes" id="UP000095143">
    <property type="component" value="Unassembled WGS sequence"/>
</dbReference>
<dbReference type="AlphaFoldDB" id="A0A1C2EFV0"/>
<dbReference type="PANTHER" id="PTHR33336:SF3">
    <property type="entry name" value="ABM DOMAIN-CONTAINING PROTEIN"/>
    <property type="match status" value="1"/>
</dbReference>
<comment type="caution">
    <text evidence="2">The sequence shown here is derived from an EMBL/GenBank/DDBJ whole genome shotgun (WGS) entry which is preliminary data.</text>
</comment>
<proteinExistence type="predicted"/>
<organism evidence="2 3">
    <name type="scientific">Pseudomonas graminis</name>
    <dbReference type="NCBI Taxonomy" id="158627"/>
    <lineage>
        <taxon>Bacteria</taxon>
        <taxon>Pseudomonadati</taxon>
        <taxon>Pseudomonadota</taxon>
        <taxon>Gammaproteobacteria</taxon>
        <taxon>Pseudomonadales</taxon>
        <taxon>Pseudomonadaceae</taxon>
        <taxon>Pseudomonas</taxon>
    </lineage>
</organism>